<gene>
    <name evidence="1" type="ORF">TWF694_011616</name>
</gene>
<accession>A0AAV9X5S6</accession>
<sequence>MESNHESGLKRKRALRWPDGKGGSLLQRAAAAALVRHLGIYIEPGKVNINGHPFSKKRTVYVWRAHGEITDEESELLANTVSSTKITRFPSKWSADEVGVIIQLIENDVLVPEKYHDEVNNGVDIGVD</sequence>
<keyword evidence="2" id="KW-1185">Reference proteome</keyword>
<evidence type="ECO:0000313" key="2">
    <source>
        <dbReference type="Proteomes" id="UP001365542"/>
    </source>
</evidence>
<protein>
    <submittedName>
        <fullName evidence="1">Uncharacterized protein</fullName>
    </submittedName>
</protein>
<dbReference type="Proteomes" id="UP001365542">
    <property type="component" value="Unassembled WGS sequence"/>
</dbReference>
<comment type="caution">
    <text evidence="1">The sequence shown here is derived from an EMBL/GenBank/DDBJ whole genome shotgun (WGS) entry which is preliminary data.</text>
</comment>
<proteinExistence type="predicted"/>
<evidence type="ECO:0000313" key="1">
    <source>
        <dbReference type="EMBL" id="KAK6537429.1"/>
    </source>
</evidence>
<organism evidence="1 2">
    <name type="scientific">Orbilia ellipsospora</name>
    <dbReference type="NCBI Taxonomy" id="2528407"/>
    <lineage>
        <taxon>Eukaryota</taxon>
        <taxon>Fungi</taxon>
        <taxon>Dikarya</taxon>
        <taxon>Ascomycota</taxon>
        <taxon>Pezizomycotina</taxon>
        <taxon>Orbiliomycetes</taxon>
        <taxon>Orbiliales</taxon>
        <taxon>Orbiliaceae</taxon>
        <taxon>Orbilia</taxon>
    </lineage>
</organism>
<reference evidence="1 2" key="1">
    <citation type="submission" date="2019-10" db="EMBL/GenBank/DDBJ databases">
        <authorList>
            <person name="Palmer J.M."/>
        </authorList>
    </citation>
    <scope>NUCLEOTIDE SEQUENCE [LARGE SCALE GENOMIC DNA]</scope>
    <source>
        <strain evidence="1 2">TWF694</strain>
    </source>
</reference>
<dbReference type="EMBL" id="JAVHJO010000009">
    <property type="protein sequence ID" value="KAK6537429.1"/>
    <property type="molecule type" value="Genomic_DNA"/>
</dbReference>
<name>A0AAV9X5S6_9PEZI</name>
<dbReference type="AlphaFoldDB" id="A0AAV9X5S6"/>